<dbReference type="InterPro" id="IPR050266">
    <property type="entry name" value="AB_hydrolase_sf"/>
</dbReference>
<accession>A0A423PTD3</accession>
<dbReference type="Gene3D" id="3.40.50.1820">
    <property type="entry name" value="alpha/beta hydrolase"/>
    <property type="match status" value="1"/>
</dbReference>
<dbReference type="InParanoid" id="A0A423PTD3"/>
<evidence type="ECO:0000313" key="3">
    <source>
        <dbReference type="Proteomes" id="UP000285310"/>
    </source>
</evidence>
<dbReference type="Pfam" id="PF00561">
    <property type="entry name" value="Abhydrolase_1"/>
    <property type="match status" value="1"/>
</dbReference>
<dbReference type="AlphaFoldDB" id="A0A423PTD3"/>
<sequence>MPRWRCGAVGLTLLFVALVAGCAGVGRSDTAQLADFMRQERGWAGLSTHVATLPDNTPVTYSEGGPAAAPTLVLLHGYTGDRNHWNRVARELTPRWHLIVPDLPGHGETPLDDNASADGMSNTLIDFARALGLDDYTLVGHSMGGAVAELWALGQPDKTRGLVLIDAAGVYRNNPSPVMQAIARGENPLAVRSIADYDRLLSFAMARPPFIPDSIEHALALQAVAHRYAQSKILDNLLSVQNNLPASSFQMVLNGLRMPALIIWGAKDRIFDVRVTDELATGLADSRVVIFDDVGHTPIREAPRRTARAIDGFAGEVYGP</sequence>
<dbReference type="PROSITE" id="PS51257">
    <property type="entry name" value="PROKAR_LIPOPROTEIN"/>
    <property type="match status" value="1"/>
</dbReference>
<dbReference type="Proteomes" id="UP000285310">
    <property type="component" value="Unassembled WGS sequence"/>
</dbReference>
<dbReference type="GO" id="GO:0003824">
    <property type="term" value="F:catalytic activity"/>
    <property type="evidence" value="ECO:0007669"/>
    <property type="project" value="InterPro"/>
</dbReference>
<proteinExistence type="predicted"/>
<evidence type="ECO:0000259" key="1">
    <source>
        <dbReference type="Pfam" id="PF00561"/>
    </source>
</evidence>
<gene>
    <name evidence="2" type="ORF">SAJA_07495</name>
</gene>
<dbReference type="InterPro" id="IPR029058">
    <property type="entry name" value="AB_hydrolase_fold"/>
</dbReference>
<dbReference type="InterPro" id="IPR000073">
    <property type="entry name" value="AB_hydrolase_1"/>
</dbReference>
<dbReference type="PANTHER" id="PTHR43798:SF33">
    <property type="entry name" value="HYDROLASE, PUTATIVE (AFU_ORTHOLOGUE AFUA_2G14860)-RELATED"/>
    <property type="match status" value="1"/>
</dbReference>
<dbReference type="EMBL" id="AYKG01000019">
    <property type="protein sequence ID" value="ROO28801.1"/>
    <property type="molecule type" value="Genomic_DNA"/>
</dbReference>
<dbReference type="SUPFAM" id="SSF53474">
    <property type="entry name" value="alpha/beta-Hydrolases"/>
    <property type="match status" value="1"/>
</dbReference>
<evidence type="ECO:0000313" key="2">
    <source>
        <dbReference type="EMBL" id="ROO28801.1"/>
    </source>
</evidence>
<organism evidence="2 3">
    <name type="scientific">Salinisphaera japonica YTM-1</name>
    <dbReference type="NCBI Taxonomy" id="1209778"/>
    <lineage>
        <taxon>Bacteria</taxon>
        <taxon>Pseudomonadati</taxon>
        <taxon>Pseudomonadota</taxon>
        <taxon>Gammaproteobacteria</taxon>
        <taxon>Salinisphaerales</taxon>
        <taxon>Salinisphaeraceae</taxon>
        <taxon>Salinisphaera</taxon>
    </lineage>
</organism>
<dbReference type="InterPro" id="IPR000639">
    <property type="entry name" value="Epox_hydrolase-like"/>
</dbReference>
<dbReference type="PRINTS" id="PR00412">
    <property type="entry name" value="EPOXHYDRLASE"/>
</dbReference>
<keyword evidence="3" id="KW-1185">Reference proteome</keyword>
<dbReference type="GO" id="GO:0016020">
    <property type="term" value="C:membrane"/>
    <property type="evidence" value="ECO:0007669"/>
    <property type="project" value="TreeGrafter"/>
</dbReference>
<dbReference type="PANTHER" id="PTHR43798">
    <property type="entry name" value="MONOACYLGLYCEROL LIPASE"/>
    <property type="match status" value="1"/>
</dbReference>
<protein>
    <recommendedName>
        <fullName evidence="1">AB hydrolase-1 domain-containing protein</fullName>
    </recommendedName>
</protein>
<comment type="caution">
    <text evidence="2">The sequence shown here is derived from an EMBL/GenBank/DDBJ whole genome shotgun (WGS) entry which is preliminary data.</text>
</comment>
<feature type="domain" description="AB hydrolase-1" evidence="1">
    <location>
        <begin position="70"/>
        <end position="299"/>
    </location>
</feature>
<name>A0A423PTD3_9GAMM</name>
<dbReference type="PRINTS" id="PR00111">
    <property type="entry name" value="ABHYDROLASE"/>
</dbReference>
<reference evidence="2 3" key="1">
    <citation type="submission" date="2013-10" db="EMBL/GenBank/DDBJ databases">
        <title>Salinisphaera japonica YTM-1 Genome Sequencing.</title>
        <authorList>
            <person name="Lai Q."/>
            <person name="Li C."/>
            <person name="Shao Z."/>
        </authorList>
    </citation>
    <scope>NUCLEOTIDE SEQUENCE [LARGE SCALE GENOMIC DNA]</scope>
    <source>
        <strain evidence="2 3">YTM-1</strain>
    </source>
</reference>